<protein>
    <submittedName>
        <fullName evidence="1">Uncharacterized protein</fullName>
    </submittedName>
</protein>
<dbReference type="Proteomes" id="UP000053825">
    <property type="component" value="Unassembled WGS sequence"/>
</dbReference>
<evidence type="ECO:0000313" key="1">
    <source>
        <dbReference type="EMBL" id="KOC70499.1"/>
    </source>
</evidence>
<keyword evidence="2" id="KW-1185">Reference proteome</keyword>
<organism evidence="1 2">
    <name type="scientific">Habropoda laboriosa</name>
    <dbReference type="NCBI Taxonomy" id="597456"/>
    <lineage>
        <taxon>Eukaryota</taxon>
        <taxon>Metazoa</taxon>
        <taxon>Ecdysozoa</taxon>
        <taxon>Arthropoda</taxon>
        <taxon>Hexapoda</taxon>
        <taxon>Insecta</taxon>
        <taxon>Pterygota</taxon>
        <taxon>Neoptera</taxon>
        <taxon>Endopterygota</taxon>
        <taxon>Hymenoptera</taxon>
        <taxon>Apocrita</taxon>
        <taxon>Aculeata</taxon>
        <taxon>Apoidea</taxon>
        <taxon>Anthophila</taxon>
        <taxon>Apidae</taxon>
        <taxon>Habropoda</taxon>
    </lineage>
</organism>
<dbReference type="EMBL" id="KQ414588">
    <property type="protein sequence ID" value="KOC70499.1"/>
    <property type="molecule type" value="Genomic_DNA"/>
</dbReference>
<evidence type="ECO:0000313" key="2">
    <source>
        <dbReference type="Proteomes" id="UP000053825"/>
    </source>
</evidence>
<proteinExistence type="predicted"/>
<name>A0A0L7RI49_9HYME</name>
<reference evidence="1 2" key="1">
    <citation type="submission" date="2015-07" db="EMBL/GenBank/DDBJ databases">
        <title>The genome of Habropoda laboriosa.</title>
        <authorList>
            <person name="Pan H."/>
            <person name="Kapheim K."/>
        </authorList>
    </citation>
    <scope>NUCLEOTIDE SEQUENCE [LARGE SCALE GENOMIC DNA]</scope>
    <source>
        <strain evidence="1">0110345459</strain>
    </source>
</reference>
<sequence length="51" mass="6233">MEDYGQAKLLLADRWSNRIDYLFIKNNIKGLYLTRDPRDEMQLQNFFSFPF</sequence>
<gene>
    <name evidence="1" type="ORF">WH47_00644</name>
</gene>
<accession>A0A0L7RI49</accession>
<dbReference type="AlphaFoldDB" id="A0A0L7RI49"/>